<reference evidence="9" key="1">
    <citation type="submission" date="2022-01" db="EMBL/GenBank/DDBJ databases">
        <authorList>
            <person name="King R."/>
        </authorList>
    </citation>
    <scope>NUCLEOTIDE SEQUENCE</scope>
</reference>
<dbReference type="PANTHER" id="PTHR23098">
    <property type="entry name" value="AGAP001331-PA-RELATED"/>
    <property type="match status" value="1"/>
</dbReference>
<organism evidence="9 10">
    <name type="scientific">Ceutorhynchus assimilis</name>
    <name type="common">cabbage seed weevil</name>
    <dbReference type="NCBI Taxonomy" id="467358"/>
    <lineage>
        <taxon>Eukaryota</taxon>
        <taxon>Metazoa</taxon>
        <taxon>Ecdysozoa</taxon>
        <taxon>Arthropoda</taxon>
        <taxon>Hexapoda</taxon>
        <taxon>Insecta</taxon>
        <taxon>Pterygota</taxon>
        <taxon>Neoptera</taxon>
        <taxon>Endopterygota</taxon>
        <taxon>Coleoptera</taxon>
        <taxon>Polyphaga</taxon>
        <taxon>Cucujiformia</taxon>
        <taxon>Curculionidae</taxon>
        <taxon>Ceutorhynchinae</taxon>
        <taxon>Ceutorhynchus</taxon>
    </lineage>
</organism>
<keyword evidence="6" id="KW-0175">Coiled coil</keyword>
<proteinExistence type="predicted"/>
<dbReference type="OrthoDB" id="7543230at2759"/>
<evidence type="ECO:0000256" key="2">
    <source>
        <dbReference type="ARBA" id="ARBA00016807"/>
    </source>
</evidence>
<keyword evidence="3" id="KW-0805">Transcription regulation</keyword>
<evidence type="ECO:0000256" key="1">
    <source>
        <dbReference type="ARBA" id="ARBA00011764"/>
    </source>
</evidence>
<feature type="region of interest" description="Disordered" evidence="7">
    <location>
        <begin position="144"/>
        <end position="183"/>
    </location>
</feature>
<gene>
    <name evidence="9" type="ORF">CEUTPL_LOCUS6375</name>
</gene>
<feature type="coiled-coil region" evidence="6">
    <location>
        <begin position="231"/>
        <end position="261"/>
    </location>
</feature>
<evidence type="ECO:0000259" key="8">
    <source>
        <dbReference type="Pfam" id="PF13873"/>
    </source>
</evidence>
<comment type="subunit">
    <text evidence="1">Self-associates forming complexes of several hundred monomers.</text>
</comment>
<evidence type="ECO:0000313" key="10">
    <source>
        <dbReference type="Proteomes" id="UP001152799"/>
    </source>
</evidence>
<evidence type="ECO:0000256" key="5">
    <source>
        <dbReference type="ARBA" id="ARBA00025466"/>
    </source>
</evidence>
<evidence type="ECO:0000256" key="3">
    <source>
        <dbReference type="ARBA" id="ARBA00023015"/>
    </source>
</evidence>
<keyword evidence="10" id="KW-1185">Reference proteome</keyword>
<dbReference type="AlphaFoldDB" id="A0A9N9MJ09"/>
<dbReference type="Proteomes" id="UP001152799">
    <property type="component" value="Chromosome 3"/>
</dbReference>
<evidence type="ECO:0000313" key="9">
    <source>
        <dbReference type="EMBL" id="CAG9765772.1"/>
    </source>
</evidence>
<name>A0A9N9MJ09_9CUCU</name>
<protein>
    <recommendedName>
        <fullName evidence="2">Regulatory protein zeste</fullName>
    </recommendedName>
</protein>
<feature type="domain" description="Myb/SANT-like DNA-binding" evidence="8">
    <location>
        <begin position="3"/>
        <end position="77"/>
    </location>
</feature>
<accession>A0A9N9MJ09</accession>
<dbReference type="Pfam" id="PF13873">
    <property type="entry name" value="Myb_DNA-bind_5"/>
    <property type="match status" value="1"/>
</dbReference>
<dbReference type="InterPro" id="IPR028002">
    <property type="entry name" value="Myb_DNA-bind_5"/>
</dbReference>
<evidence type="ECO:0000256" key="7">
    <source>
        <dbReference type="SAM" id="MobiDB-lite"/>
    </source>
</evidence>
<dbReference type="GO" id="GO:0005634">
    <property type="term" value="C:nucleus"/>
    <property type="evidence" value="ECO:0007669"/>
    <property type="project" value="TreeGrafter"/>
</dbReference>
<keyword evidence="4" id="KW-0804">Transcription</keyword>
<feature type="region of interest" description="Disordered" evidence="7">
    <location>
        <begin position="73"/>
        <end position="97"/>
    </location>
</feature>
<dbReference type="EMBL" id="OU892279">
    <property type="protein sequence ID" value="CAG9765772.1"/>
    <property type="molecule type" value="Genomic_DNA"/>
</dbReference>
<evidence type="ECO:0000256" key="6">
    <source>
        <dbReference type="SAM" id="Coils"/>
    </source>
</evidence>
<evidence type="ECO:0000256" key="4">
    <source>
        <dbReference type="ARBA" id="ARBA00023163"/>
    </source>
</evidence>
<sequence>MEKKTISPQQKIVLIEFMEQNPVMVTQKQSNQFTNADISKLWQTVTLTLNSIPGATKTWKEWRKTWSDIKSRTKKRVHENRKEALKTGGGPNISEGVNTEDEKVLEIIGGDLLIEGIDVPEAGIPIVWKKQDYLLQKAVTTSVQSEEQEELIGKPQAAQKKEIDITDEEPERTKAVPKQRPQSIKAVRPPVTPISRGRTHKQNRAALELVQVEDEGNKIREEYYNKKLKLMEQTSQENLDIKQEELKLKKEENYLKQKEINILEEISQSIRSFLNKISE</sequence>
<comment type="function">
    <text evidence="5">Involved in transvection phenomena (= synapsis-dependent gene expression), where the synaptic pairing of chromosomes carrying genes with which zeste interacts influences the expression of these genes. Zeste binds to DNA and stimulates transcription from a nearby promoter.</text>
</comment>
<dbReference type="PANTHER" id="PTHR23098:SF16">
    <property type="entry name" value="REGULATORY PROTEIN ZESTE"/>
    <property type="match status" value="1"/>
</dbReference>